<organism evidence="6 7">
    <name type="scientific">Reyranella humidisoli</name>
    <dbReference type="NCBI Taxonomy" id="2849149"/>
    <lineage>
        <taxon>Bacteria</taxon>
        <taxon>Pseudomonadati</taxon>
        <taxon>Pseudomonadota</taxon>
        <taxon>Alphaproteobacteria</taxon>
        <taxon>Hyphomicrobiales</taxon>
        <taxon>Reyranellaceae</taxon>
        <taxon>Reyranella</taxon>
    </lineage>
</organism>
<protein>
    <submittedName>
        <fullName evidence="6">Glycoside hydrolase family 2 protein</fullName>
    </submittedName>
</protein>
<evidence type="ECO:0000256" key="1">
    <source>
        <dbReference type="ARBA" id="ARBA00022801"/>
    </source>
</evidence>
<evidence type="ECO:0000313" key="6">
    <source>
        <dbReference type="EMBL" id="MBU8877178.1"/>
    </source>
</evidence>
<evidence type="ECO:0000259" key="5">
    <source>
        <dbReference type="Pfam" id="PF22666"/>
    </source>
</evidence>
<reference evidence="6 7" key="1">
    <citation type="submission" date="2021-06" db="EMBL/GenBank/DDBJ databases">
        <authorList>
            <person name="Lee D.H."/>
        </authorList>
    </citation>
    <scope>NUCLEOTIDE SEQUENCE [LARGE SCALE GENOMIC DNA]</scope>
    <source>
        <strain evidence="6 7">MMS21-HV4-11</strain>
    </source>
</reference>
<keyword evidence="7" id="KW-1185">Reference proteome</keyword>
<dbReference type="Pfam" id="PF17753">
    <property type="entry name" value="Ig_mannosidase"/>
    <property type="match status" value="1"/>
</dbReference>
<dbReference type="PANTHER" id="PTHR43730">
    <property type="entry name" value="BETA-MANNOSIDASE"/>
    <property type="match status" value="1"/>
</dbReference>
<dbReference type="InterPro" id="IPR041625">
    <property type="entry name" value="Beta-mannosidase_Ig"/>
</dbReference>
<dbReference type="PANTHER" id="PTHR43730:SF1">
    <property type="entry name" value="BETA-MANNOSIDASE"/>
    <property type="match status" value="1"/>
</dbReference>
<dbReference type="Proteomes" id="UP000727907">
    <property type="component" value="Unassembled WGS sequence"/>
</dbReference>
<keyword evidence="3" id="KW-0326">Glycosidase</keyword>
<proteinExistence type="predicted"/>
<dbReference type="InterPro" id="IPR054593">
    <property type="entry name" value="Beta-mannosidase-like_N2"/>
</dbReference>
<keyword evidence="1 6" id="KW-0378">Hydrolase</keyword>
<dbReference type="InterPro" id="IPR050887">
    <property type="entry name" value="Beta-mannosidase_GH2"/>
</dbReference>
<evidence type="ECO:0000259" key="4">
    <source>
        <dbReference type="Pfam" id="PF17753"/>
    </source>
</evidence>
<evidence type="ECO:0000256" key="3">
    <source>
        <dbReference type="ARBA" id="ARBA00023295"/>
    </source>
</evidence>
<feature type="domain" description="Beta-mannosidase Ig-fold" evidence="4">
    <location>
        <begin position="722"/>
        <end position="778"/>
    </location>
</feature>
<evidence type="ECO:0000256" key="2">
    <source>
        <dbReference type="ARBA" id="ARBA00023180"/>
    </source>
</evidence>
<gene>
    <name evidence="6" type="ORF">KQ910_25645</name>
</gene>
<dbReference type="GO" id="GO:0016787">
    <property type="term" value="F:hydrolase activity"/>
    <property type="evidence" value="ECO:0007669"/>
    <property type="project" value="UniProtKB-KW"/>
</dbReference>
<sequence>MAGFAPVGGEWQLACTAPGLAFHPDALSDVSDWIAAPVPGTAAQALREAGRWTVVDPAPLHDKDIWYRTRFGGSGRRSLRFQGLATLAEVWLNGRSILVSDNMFLAHEVKVDLAGDNALAIVFRSLDAELERRKGRARWRTALVGNNALRHVRTTLLGHMTGWQPPVHAVGPWRPVEILEEGRPLRLRAALLRATLDGTDGLLDVALDLDVPEGRPVARLKVGDASAPLRWNEAGRLEGRLRLPGVEKWWPHTHGKPCLHRARAVVGDVELDLGSVGFRSVEIERGADGRGFAFRINGQQIFARGACWSTADLVTLAADRATLLPWLRQARDAHMNMIRVGGTMIYESDAFFDLCDELGILVWHDFMFASMDYPVGDPSFRASVEQEAEQFLSRVRRHPSLALLCGGSEIAQQAAMLGLPPGLWSSPLYDEILPRVAQSLCPDVPCIAQSPQGGELPFQPDAGVSHYYGVGAYRRPLEDARRSGVRFAAECLAFANTPAGPSRPTDIVPKDRGADWDFGAVHDHYLGLLYGVDAARLQAEDPVHYRRLSRALSSDLMEAAIGEWRRPASPCDGALVWMLKDLTSGSGWGVIDSDGVPKLAWHGLRRAFRPVQVAVTDEGLNGLGVYVINEANTPLRARLTLVCLQAGDILVMRRECEVALPARGARTMSSAELIGSFFDITYAYRFGAPSLDVATVTLTDAVTGARLAEAAYYPLGRAALTHDPGLSASLEREGEGWAVTIQAEKFAACIQIEAPHHRAEDEGFHLLPGEQRRVTLLPTGAAAGRPAGEILSVAPLRERTVSVRFG</sequence>
<dbReference type="RefSeq" id="WP_216966660.1">
    <property type="nucleotide sequence ID" value="NZ_JAHOPB010000003.1"/>
</dbReference>
<name>A0ABS6IRI8_9HYPH</name>
<dbReference type="Pfam" id="PF22666">
    <property type="entry name" value="Glyco_hydro_2_N2"/>
    <property type="match status" value="1"/>
</dbReference>
<accession>A0ABS6IRI8</accession>
<keyword evidence="2" id="KW-0325">Glycoprotein</keyword>
<dbReference type="EMBL" id="JAHOPB010000003">
    <property type="protein sequence ID" value="MBU8877178.1"/>
    <property type="molecule type" value="Genomic_DNA"/>
</dbReference>
<feature type="domain" description="Beta-mannosidase-like galactose-binding" evidence="5">
    <location>
        <begin position="31"/>
        <end position="174"/>
    </location>
</feature>
<comment type="caution">
    <text evidence="6">The sequence shown here is derived from an EMBL/GenBank/DDBJ whole genome shotgun (WGS) entry which is preliminary data.</text>
</comment>
<evidence type="ECO:0000313" key="7">
    <source>
        <dbReference type="Proteomes" id="UP000727907"/>
    </source>
</evidence>